<sequence>MMSDLNSATPMDRPLTIAIYKNKFIGTQVVAETSEGELYTGILKECTEEFVITLSFAQKMPTLEECQFILCEEATKKELKLTNVVRLTGSIDEKEQSHQVAFRTDREIVSGINGAMEDKDPELLPWNAETDEKDTKRSCRNVWEDGWKVEAMFEMNKDKVVGKSTFDESLSQYSNVEVKDYTDEDIRRAEQIVKAIEGCQDSKRNALLENDDEERDLDVTTDFKMESRPESLQQPPQLQQRTQRAGKEGSGSRKVIGNSTLSGFRWTPDRGAPVWEKSAEQASTNWRTSNTQPSQHQQRGHYSTKSHQSTSSYHQQQQPRKYQQQYHQTPYFGGGKGNRNAGGRPSNYEVNSTQSLSTERARSDIANESRTTPGSNVKPLNESAATNNHPFQPHIEEQSIQQIPPDPEIVEKKMKSEQGSEETEERGKNSPSVEEKMNETNNKEEERESGEQQKEAFKLNPAAAPFIPKSKDIIVNTSPLMSSQVSSFIQVPSAPTQGIATQNLVFYHQQPQTVVPPHSNPLYKDLIVNTTSATSTINTNPLMSSQVPSFVQVPSAPTQGIATQNLVFYHQQPQTVVPPQIPSNPLYKDLIVNTTSATSTINTNPLMSSQVPSFVQVPSAPTQGIATQNLVFYHQQPQTVVPTQISSNSLYATYPVAVILQHYPPPPLHPGTQGMIIQSSPVQPLLNLTMPPNAVVSAPPPFYPAGRHQHQQF</sequence>
<dbReference type="InterPro" id="IPR045117">
    <property type="entry name" value="ATXN2-like"/>
</dbReference>
<evidence type="ECO:0000313" key="2">
    <source>
        <dbReference type="Proteomes" id="UP000887572"/>
    </source>
</evidence>
<dbReference type="GO" id="GO:0034063">
    <property type="term" value="P:stress granule assembly"/>
    <property type="evidence" value="ECO:0007669"/>
    <property type="project" value="TreeGrafter"/>
</dbReference>
<name>A0A914HB72_GLORO</name>
<dbReference type="PANTHER" id="PTHR12854">
    <property type="entry name" value="ATAXIN 2-RELATED"/>
    <property type="match status" value="1"/>
</dbReference>
<evidence type="ECO:0000313" key="3">
    <source>
        <dbReference type="WBParaSite" id="Gr19_v10_g1546.t2"/>
    </source>
</evidence>
<feature type="region of interest" description="Disordered" evidence="1">
    <location>
        <begin position="412"/>
        <end position="461"/>
    </location>
</feature>
<feature type="compositionally biased region" description="Polar residues" evidence="1">
    <location>
        <begin position="348"/>
        <end position="358"/>
    </location>
</feature>
<feature type="compositionally biased region" description="Polar residues" evidence="1">
    <location>
        <begin position="280"/>
        <end position="297"/>
    </location>
</feature>
<feature type="region of interest" description="Disordered" evidence="1">
    <location>
        <begin position="226"/>
        <end position="390"/>
    </location>
</feature>
<dbReference type="PANTHER" id="PTHR12854:SF7">
    <property type="entry name" value="ATAXIN-2 HOMOLOG"/>
    <property type="match status" value="1"/>
</dbReference>
<feature type="compositionally biased region" description="Low complexity" evidence="1">
    <location>
        <begin position="230"/>
        <end position="241"/>
    </location>
</feature>
<evidence type="ECO:0000256" key="1">
    <source>
        <dbReference type="SAM" id="MobiDB-lite"/>
    </source>
</evidence>
<dbReference type="AlphaFoldDB" id="A0A914HB72"/>
<dbReference type="GO" id="GO:0010494">
    <property type="term" value="C:cytoplasmic stress granule"/>
    <property type="evidence" value="ECO:0007669"/>
    <property type="project" value="TreeGrafter"/>
</dbReference>
<organism evidence="2 3">
    <name type="scientific">Globodera rostochiensis</name>
    <name type="common">Golden nematode worm</name>
    <name type="synonym">Heterodera rostochiensis</name>
    <dbReference type="NCBI Taxonomy" id="31243"/>
    <lineage>
        <taxon>Eukaryota</taxon>
        <taxon>Metazoa</taxon>
        <taxon>Ecdysozoa</taxon>
        <taxon>Nematoda</taxon>
        <taxon>Chromadorea</taxon>
        <taxon>Rhabditida</taxon>
        <taxon>Tylenchina</taxon>
        <taxon>Tylenchomorpha</taxon>
        <taxon>Tylenchoidea</taxon>
        <taxon>Heteroderidae</taxon>
        <taxon>Heteroderinae</taxon>
        <taxon>Globodera</taxon>
    </lineage>
</organism>
<feature type="compositionally biased region" description="Low complexity" evidence="1">
    <location>
        <begin position="305"/>
        <end position="328"/>
    </location>
</feature>
<dbReference type="WBParaSite" id="Gr19_v10_g1546.t2">
    <property type="protein sequence ID" value="Gr19_v10_g1546.t2"/>
    <property type="gene ID" value="Gr19_v10_g1546"/>
</dbReference>
<dbReference type="GO" id="GO:0003729">
    <property type="term" value="F:mRNA binding"/>
    <property type="evidence" value="ECO:0007669"/>
    <property type="project" value="TreeGrafter"/>
</dbReference>
<accession>A0A914HB72</accession>
<proteinExistence type="predicted"/>
<feature type="compositionally biased region" description="Basic and acidic residues" evidence="1">
    <location>
        <begin position="425"/>
        <end position="457"/>
    </location>
</feature>
<protein>
    <submittedName>
        <fullName evidence="3">LsmAD domain-containing protein</fullName>
    </submittedName>
</protein>
<keyword evidence="2" id="KW-1185">Reference proteome</keyword>
<reference evidence="3" key="1">
    <citation type="submission" date="2022-11" db="UniProtKB">
        <authorList>
            <consortium name="WormBaseParasite"/>
        </authorList>
    </citation>
    <scope>IDENTIFICATION</scope>
</reference>
<dbReference type="Proteomes" id="UP000887572">
    <property type="component" value="Unplaced"/>
</dbReference>